<reference evidence="4 5" key="1">
    <citation type="submission" date="2018-01" db="EMBL/GenBank/DDBJ databases">
        <title>Lactibacter flavus gen. nov., sp. nov., a novel bacterium of the family Propionibacteriaceae isolated from raw milk and dairy products.</title>
        <authorList>
            <person name="Wenning M."/>
            <person name="Breitenwieser F."/>
            <person name="Huptas C."/>
            <person name="von Neubeck M."/>
            <person name="Busse H.-J."/>
            <person name="Scherer S."/>
        </authorList>
    </citation>
    <scope>NUCLEOTIDE SEQUENCE [LARGE SCALE GENOMIC DNA]</scope>
    <source>
        <strain evidence="4 5">VG341</strain>
    </source>
</reference>
<dbReference type="PROSITE" id="PS51318">
    <property type="entry name" value="TAT"/>
    <property type="match status" value="1"/>
</dbReference>
<organism evidence="4 5">
    <name type="scientific">Propioniciclava flava</name>
    <dbReference type="NCBI Taxonomy" id="2072026"/>
    <lineage>
        <taxon>Bacteria</taxon>
        <taxon>Bacillati</taxon>
        <taxon>Actinomycetota</taxon>
        <taxon>Actinomycetes</taxon>
        <taxon>Propionibacteriales</taxon>
        <taxon>Propionibacteriaceae</taxon>
        <taxon>Propioniciclava</taxon>
    </lineage>
</organism>
<evidence type="ECO:0000313" key="4">
    <source>
        <dbReference type="EMBL" id="RXW33083.1"/>
    </source>
</evidence>
<comment type="caution">
    <text evidence="4">The sequence shown here is derived from an EMBL/GenBank/DDBJ whole genome shotgun (WGS) entry which is preliminary data.</text>
</comment>
<accession>A0A4Q2EIW0</accession>
<dbReference type="Proteomes" id="UP000290624">
    <property type="component" value="Unassembled WGS sequence"/>
</dbReference>
<proteinExistence type="predicted"/>
<dbReference type="PANTHER" id="PTHR21666:SF289">
    <property type="entry name" value="L-ALA--D-GLU ENDOPEPTIDASE"/>
    <property type="match status" value="1"/>
</dbReference>
<dbReference type="Gene3D" id="2.70.70.10">
    <property type="entry name" value="Glucose Permease (Domain IIA)"/>
    <property type="match status" value="1"/>
</dbReference>
<dbReference type="InterPro" id="IPR011055">
    <property type="entry name" value="Dup_hybrid_motif"/>
</dbReference>
<feature type="coiled-coil region" evidence="2">
    <location>
        <begin position="71"/>
        <end position="133"/>
    </location>
</feature>
<keyword evidence="2" id="KW-0175">Coiled coil</keyword>
<dbReference type="SUPFAM" id="SSF51261">
    <property type="entry name" value="Duplicated hybrid motif"/>
    <property type="match status" value="1"/>
</dbReference>
<evidence type="ECO:0000256" key="2">
    <source>
        <dbReference type="SAM" id="Coils"/>
    </source>
</evidence>
<dbReference type="AlphaFoldDB" id="A0A4Q2EIW0"/>
<dbReference type="InterPro" id="IPR050570">
    <property type="entry name" value="Cell_wall_metabolism_enzyme"/>
</dbReference>
<dbReference type="EMBL" id="PPCV01000002">
    <property type="protein sequence ID" value="RXW33083.1"/>
    <property type="molecule type" value="Genomic_DNA"/>
</dbReference>
<dbReference type="RefSeq" id="WP_241653429.1">
    <property type="nucleotide sequence ID" value="NZ_PPCV01000002.1"/>
</dbReference>
<protein>
    <recommendedName>
        <fullName evidence="3">M23ase beta-sheet core domain-containing protein</fullName>
    </recommendedName>
</protein>
<feature type="coiled-coil region" evidence="2">
    <location>
        <begin position="184"/>
        <end position="211"/>
    </location>
</feature>
<gene>
    <name evidence="4" type="ORF">C1706_04310</name>
</gene>
<dbReference type="CDD" id="cd12797">
    <property type="entry name" value="M23_peptidase"/>
    <property type="match status" value="1"/>
</dbReference>
<evidence type="ECO:0000256" key="1">
    <source>
        <dbReference type="ARBA" id="ARBA00022729"/>
    </source>
</evidence>
<keyword evidence="1" id="KW-0732">Signal</keyword>
<dbReference type="InterPro" id="IPR006311">
    <property type="entry name" value="TAT_signal"/>
</dbReference>
<dbReference type="Gene3D" id="6.10.250.3150">
    <property type="match status" value="1"/>
</dbReference>
<dbReference type="GO" id="GO:0004222">
    <property type="term" value="F:metalloendopeptidase activity"/>
    <property type="evidence" value="ECO:0007669"/>
    <property type="project" value="TreeGrafter"/>
</dbReference>
<dbReference type="PANTHER" id="PTHR21666">
    <property type="entry name" value="PEPTIDASE-RELATED"/>
    <property type="match status" value="1"/>
</dbReference>
<keyword evidence="5" id="KW-1185">Reference proteome</keyword>
<evidence type="ECO:0000259" key="3">
    <source>
        <dbReference type="Pfam" id="PF01551"/>
    </source>
</evidence>
<sequence length="455" mass="47588">MVTSPAFARPAEQGRRRRRSLTALVAAAVTGGLLCGLVPPAMADPLSDRHDQIKESIAAARQDVDEGTSTLQSANDALAASQQQLDDARATLTRTQADLQAARDNDAAIAARLAQAQAELDRARAAVAAAQADVAAQRALTAQAAREAYQGRGEVSNVVGLLESKSLGDLQQRLQWDTTIFESTTAKLNKLQALEAQLAAAEQAQAAIEAQIAADKAASAQNVAKIAKLEASATQQASDLSALVARNAEYQAQAQQALDEDTARYNGLMAEEQSIQAELTRRAAADLARGGGRDIGALVAAGTVWTDRATYPLVANGPQVALSPQGFIRPVDAKPGSPFGRRFHPILKIWRMHNGTDFGATCGMPLYAAQSGTVVTAGRQGGFGNYVVVDHGVIGGASLMTGYAHQSKIAVSVGQHVNAGQLIGYVGTTGLSTGCHLHLQVYKNGTPVDPLTYIP</sequence>
<dbReference type="Pfam" id="PF01551">
    <property type="entry name" value="Peptidase_M23"/>
    <property type="match status" value="1"/>
</dbReference>
<feature type="domain" description="M23ase beta-sheet core" evidence="3">
    <location>
        <begin position="351"/>
        <end position="450"/>
    </location>
</feature>
<evidence type="ECO:0000313" key="5">
    <source>
        <dbReference type="Proteomes" id="UP000290624"/>
    </source>
</evidence>
<name>A0A4Q2EIW0_9ACTN</name>
<dbReference type="InterPro" id="IPR016047">
    <property type="entry name" value="M23ase_b-sheet_dom"/>
</dbReference>